<proteinExistence type="inferred from homology"/>
<evidence type="ECO:0000256" key="11">
    <source>
        <dbReference type="ARBA" id="ARBA00048802"/>
    </source>
</evidence>
<comment type="catalytic activity">
    <reaction evidence="10">
        <text>a 5,6-dihydrouridine in tRNA + NADP(+) = a uridine in tRNA + NADPH + H(+)</text>
        <dbReference type="Rhea" id="RHEA:23624"/>
        <dbReference type="Rhea" id="RHEA-COMP:13339"/>
        <dbReference type="Rhea" id="RHEA-COMP:13887"/>
        <dbReference type="ChEBI" id="CHEBI:15378"/>
        <dbReference type="ChEBI" id="CHEBI:57783"/>
        <dbReference type="ChEBI" id="CHEBI:58349"/>
        <dbReference type="ChEBI" id="CHEBI:65315"/>
        <dbReference type="ChEBI" id="CHEBI:74443"/>
    </reaction>
</comment>
<evidence type="ECO:0000256" key="1">
    <source>
        <dbReference type="ARBA" id="ARBA00001917"/>
    </source>
</evidence>
<dbReference type="CDD" id="cd02801">
    <property type="entry name" value="DUS_like_FMN"/>
    <property type="match status" value="1"/>
</dbReference>
<evidence type="ECO:0000313" key="16">
    <source>
        <dbReference type="EMBL" id="OGD74007.1"/>
    </source>
</evidence>
<feature type="domain" description="DUS-like FMN-binding" evidence="15">
    <location>
        <begin position="16"/>
        <end position="312"/>
    </location>
</feature>
<keyword evidence="4 12" id="KW-0285">Flavoprotein</keyword>
<evidence type="ECO:0000256" key="7">
    <source>
        <dbReference type="ARBA" id="ARBA00022857"/>
    </source>
</evidence>
<gene>
    <name evidence="16" type="ORF">A2228_00160</name>
</gene>
<evidence type="ECO:0000256" key="6">
    <source>
        <dbReference type="ARBA" id="ARBA00022694"/>
    </source>
</evidence>
<dbReference type="PANTHER" id="PTHR45846">
    <property type="entry name" value="TRNA-DIHYDROURIDINE(47) SYNTHASE [NAD(P)(+)]-LIKE"/>
    <property type="match status" value="1"/>
</dbReference>
<dbReference type="InterPro" id="IPR001269">
    <property type="entry name" value="DUS_fam"/>
</dbReference>
<keyword evidence="14" id="KW-0547">Nucleotide-binding</keyword>
<evidence type="ECO:0000256" key="14">
    <source>
        <dbReference type="PIRSR" id="PIRSR006621-2"/>
    </source>
</evidence>
<dbReference type="PROSITE" id="PS01136">
    <property type="entry name" value="UPF0034"/>
    <property type="match status" value="1"/>
</dbReference>
<evidence type="ECO:0000313" key="17">
    <source>
        <dbReference type="Proteomes" id="UP000176191"/>
    </source>
</evidence>
<comment type="catalytic activity">
    <reaction evidence="11">
        <text>a 5,6-dihydrouridine in tRNA + NAD(+) = a uridine in tRNA + NADH + H(+)</text>
        <dbReference type="Rhea" id="RHEA:54452"/>
        <dbReference type="Rhea" id="RHEA-COMP:13339"/>
        <dbReference type="Rhea" id="RHEA-COMP:13887"/>
        <dbReference type="ChEBI" id="CHEBI:15378"/>
        <dbReference type="ChEBI" id="CHEBI:57540"/>
        <dbReference type="ChEBI" id="CHEBI:57945"/>
        <dbReference type="ChEBI" id="CHEBI:65315"/>
        <dbReference type="ChEBI" id="CHEBI:74443"/>
    </reaction>
</comment>
<dbReference type="GO" id="GO:0017150">
    <property type="term" value="F:tRNA dihydrouridine synthase activity"/>
    <property type="evidence" value="ECO:0007669"/>
    <property type="project" value="InterPro"/>
</dbReference>
<feature type="binding site" evidence="14">
    <location>
        <position position="146"/>
    </location>
    <ligand>
        <name>FMN</name>
        <dbReference type="ChEBI" id="CHEBI:58210"/>
    </ligand>
</feature>
<accession>A0A1F5F2W1</accession>
<evidence type="ECO:0000256" key="4">
    <source>
        <dbReference type="ARBA" id="ARBA00022630"/>
    </source>
</evidence>
<dbReference type="Gene3D" id="1.10.1200.80">
    <property type="entry name" value="Putative flavin oxidoreducatase, domain 2"/>
    <property type="match status" value="1"/>
</dbReference>
<evidence type="ECO:0000259" key="15">
    <source>
        <dbReference type="Pfam" id="PF01207"/>
    </source>
</evidence>
<reference evidence="16 17" key="1">
    <citation type="journal article" date="2016" name="Nat. Commun.">
        <title>Thousands of microbial genomes shed light on interconnected biogeochemical processes in an aquifer system.</title>
        <authorList>
            <person name="Anantharaman K."/>
            <person name="Brown C.T."/>
            <person name="Hug L.A."/>
            <person name="Sharon I."/>
            <person name="Castelle C.J."/>
            <person name="Probst A.J."/>
            <person name="Thomas B.C."/>
            <person name="Singh A."/>
            <person name="Wilkins M.J."/>
            <person name="Karaoz U."/>
            <person name="Brodie E.L."/>
            <person name="Williams K.H."/>
            <person name="Hubbard S.S."/>
            <person name="Banfield J.F."/>
        </authorList>
    </citation>
    <scope>NUCLEOTIDE SEQUENCE [LARGE SCALE GENOMIC DNA]</scope>
</reference>
<keyword evidence="7" id="KW-0521">NADP</keyword>
<evidence type="ECO:0000256" key="8">
    <source>
        <dbReference type="ARBA" id="ARBA00022884"/>
    </source>
</evidence>
<comment type="similarity">
    <text evidence="12">Belongs to the dus family.</text>
</comment>
<dbReference type="Pfam" id="PF01207">
    <property type="entry name" value="Dus"/>
    <property type="match status" value="1"/>
</dbReference>
<name>A0A1F5F2W1_9BACT</name>
<feature type="binding site" evidence="14">
    <location>
        <position position="77"/>
    </location>
    <ligand>
        <name>FMN</name>
        <dbReference type="ChEBI" id="CHEBI:58210"/>
    </ligand>
</feature>
<dbReference type="PANTHER" id="PTHR45846:SF1">
    <property type="entry name" value="TRNA-DIHYDROURIDINE(47) SYNTHASE [NAD(P)(+)]-LIKE"/>
    <property type="match status" value="1"/>
</dbReference>
<dbReference type="InterPro" id="IPR013785">
    <property type="entry name" value="Aldolase_TIM"/>
</dbReference>
<keyword evidence="6 12" id="KW-0819">tRNA processing</keyword>
<evidence type="ECO:0000256" key="10">
    <source>
        <dbReference type="ARBA" id="ARBA00048205"/>
    </source>
</evidence>
<dbReference type="PIRSF" id="PIRSF006621">
    <property type="entry name" value="Dus"/>
    <property type="match status" value="1"/>
</dbReference>
<comment type="caution">
    <text evidence="16">The sequence shown here is derived from an EMBL/GenBank/DDBJ whole genome shotgun (WGS) entry which is preliminary data.</text>
</comment>
<dbReference type="GO" id="GO:0000049">
    <property type="term" value="F:tRNA binding"/>
    <property type="evidence" value="ECO:0007669"/>
    <property type="project" value="UniProtKB-KW"/>
</dbReference>
<evidence type="ECO:0000256" key="9">
    <source>
        <dbReference type="ARBA" id="ARBA00023002"/>
    </source>
</evidence>
<keyword evidence="8" id="KW-0694">RNA-binding</keyword>
<keyword evidence="5 12" id="KW-0288">FMN</keyword>
<evidence type="ECO:0000256" key="13">
    <source>
        <dbReference type="PIRSR" id="PIRSR006621-1"/>
    </source>
</evidence>
<keyword evidence="9 12" id="KW-0560">Oxidoreductase</keyword>
<dbReference type="InterPro" id="IPR018517">
    <property type="entry name" value="tRNA_hU_synthase_CS"/>
</dbReference>
<comment type="function">
    <text evidence="2 12">Catalyzes the synthesis of 5,6-dihydrouridine (D), a modified base found in the D-loop of most tRNAs, via the reduction of the C5-C6 double bond in target uridines.</text>
</comment>
<protein>
    <recommendedName>
        <fullName evidence="12">tRNA-dihydrouridine synthase</fullName>
        <ecNumber evidence="12">1.3.1.-</ecNumber>
    </recommendedName>
</protein>
<evidence type="ECO:0000256" key="3">
    <source>
        <dbReference type="ARBA" id="ARBA00022555"/>
    </source>
</evidence>
<keyword evidence="3" id="KW-0820">tRNA-binding</keyword>
<dbReference type="AlphaFoldDB" id="A0A1F5F2W1"/>
<feature type="binding site" evidence="14">
    <location>
        <position position="175"/>
    </location>
    <ligand>
        <name>FMN</name>
        <dbReference type="ChEBI" id="CHEBI:58210"/>
    </ligand>
</feature>
<dbReference type="InterPro" id="IPR024036">
    <property type="entry name" value="tRNA-dHydroUridine_Synthase_C"/>
</dbReference>
<evidence type="ECO:0000256" key="5">
    <source>
        <dbReference type="ARBA" id="ARBA00022643"/>
    </source>
</evidence>
<dbReference type="InterPro" id="IPR035587">
    <property type="entry name" value="DUS-like_FMN-bd"/>
</dbReference>
<dbReference type="EC" id="1.3.1.-" evidence="12"/>
<comment type="cofactor">
    <cofactor evidence="1 12 14">
        <name>FMN</name>
        <dbReference type="ChEBI" id="CHEBI:58210"/>
    </cofactor>
</comment>
<dbReference type="SUPFAM" id="SSF51395">
    <property type="entry name" value="FMN-linked oxidoreductases"/>
    <property type="match status" value="1"/>
</dbReference>
<feature type="active site" description="Proton donor" evidence="13">
    <location>
        <position position="107"/>
    </location>
</feature>
<evidence type="ECO:0000256" key="2">
    <source>
        <dbReference type="ARBA" id="ARBA00002790"/>
    </source>
</evidence>
<dbReference type="GO" id="GO:0050660">
    <property type="term" value="F:flavin adenine dinucleotide binding"/>
    <property type="evidence" value="ECO:0007669"/>
    <property type="project" value="InterPro"/>
</dbReference>
<dbReference type="Proteomes" id="UP000176191">
    <property type="component" value="Unassembled WGS sequence"/>
</dbReference>
<organism evidence="16 17">
    <name type="scientific">Candidatus Collierbacteria bacterium RIFOXYA2_FULL_46_10</name>
    <dbReference type="NCBI Taxonomy" id="1817726"/>
    <lineage>
        <taxon>Bacteria</taxon>
        <taxon>Candidatus Collieribacteriota</taxon>
    </lineage>
</organism>
<dbReference type="Gene3D" id="3.20.20.70">
    <property type="entry name" value="Aldolase class I"/>
    <property type="match status" value="1"/>
</dbReference>
<dbReference type="EMBL" id="MFAK01000042">
    <property type="protein sequence ID" value="OGD74007.1"/>
    <property type="molecule type" value="Genomic_DNA"/>
</dbReference>
<feature type="binding site" evidence="14">
    <location>
        <begin position="233"/>
        <end position="234"/>
    </location>
    <ligand>
        <name>FMN</name>
        <dbReference type="ChEBI" id="CHEBI:58210"/>
    </ligand>
</feature>
<sequence length="318" mass="35346">MFWQDLFGRGLPVVGLSPMDGVTDAAFRYMVAKYGKPDVIFTEFVSVDALHFTQGERRERLLQTFRFDPGERPVVAQVFGRTPELFAEAAELIEDMGFDGIDINMGCPAKKVSEQGAGAGLIRTPKLAQEIIRVTKANTSLPVSVKTRIGVTDKTEMEEWMETLMEVAPAVVSLHGRTLRQLYTGEADWETIARAGEIVHHHGGYILGNGDVKKIQDVRRKTLEYGVDGVLIGRGAEGNPGIFAGIKDPTKEQRLAWAVEHARKFEEIFQNLGVNYFMPVRKHLAWYAHGFPGAGELRQNLMMTNSAEEVAEVIARVV</sequence>
<evidence type="ECO:0000256" key="12">
    <source>
        <dbReference type="PIRNR" id="PIRNR006621"/>
    </source>
</evidence>